<organism evidence="2 3">
    <name type="scientific">Fuerstiella marisgermanici</name>
    <dbReference type="NCBI Taxonomy" id="1891926"/>
    <lineage>
        <taxon>Bacteria</taxon>
        <taxon>Pseudomonadati</taxon>
        <taxon>Planctomycetota</taxon>
        <taxon>Planctomycetia</taxon>
        <taxon>Planctomycetales</taxon>
        <taxon>Planctomycetaceae</taxon>
        <taxon>Fuerstiella</taxon>
    </lineage>
</organism>
<feature type="region of interest" description="Disordered" evidence="1">
    <location>
        <begin position="1"/>
        <end position="45"/>
    </location>
</feature>
<dbReference type="AlphaFoldDB" id="A0A1P8W9V8"/>
<dbReference type="STRING" id="1891926.Fuma_00426"/>
<keyword evidence="3" id="KW-1185">Reference proteome</keyword>
<accession>A0A1P8W9V8</accession>
<sequence length="90" mass="10071">MRTSSDRSKLAESMLHTMPERETDDPSEDDAAGKNLEADGLSEEEVQALRQEKLKTIRAAIDAGVYDSDDLLEKAMNRMREAIKDENDTA</sequence>
<dbReference type="KEGG" id="fmr:Fuma_00426"/>
<evidence type="ECO:0000256" key="1">
    <source>
        <dbReference type="SAM" id="MobiDB-lite"/>
    </source>
</evidence>
<evidence type="ECO:0000313" key="2">
    <source>
        <dbReference type="EMBL" id="APZ90842.1"/>
    </source>
</evidence>
<evidence type="ECO:0008006" key="4">
    <source>
        <dbReference type="Google" id="ProtNLM"/>
    </source>
</evidence>
<name>A0A1P8W9V8_9PLAN</name>
<feature type="compositionally biased region" description="Basic and acidic residues" evidence="1">
    <location>
        <begin position="1"/>
        <end position="10"/>
    </location>
</feature>
<reference evidence="2 3" key="1">
    <citation type="journal article" date="2016" name="Front. Microbiol.">
        <title>Fuerstia marisgermanicae gen. nov., sp. nov., an Unusual Member of the Phylum Planctomycetes from the German Wadden Sea.</title>
        <authorList>
            <person name="Kohn T."/>
            <person name="Heuer A."/>
            <person name="Jogler M."/>
            <person name="Vollmers J."/>
            <person name="Boedeker C."/>
            <person name="Bunk B."/>
            <person name="Rast P."/>
            <person name="Borchert D."/>
            <person name="Glockner I."/>
            <person name="Freese H.M."/>
            <person name="Klenk H.P."/>
            <person name="Overmann J."/>
            <person name="Kaster A.K."/>
            <person name="Rohde M."/>
            <person name="Wiegand S."/>
            <person name="Jogler C."/>
        </authorList>
    </citation>
    <scope>NUCLEOTIDE SEQUENCE [LARGE SCALE GENOMIC DNA]</scope>
    <source>
        <strain evidence="2 3">NH11</strain>
    </source>
</reference>
<evidence type="ECO:0000313" key="3">
    <source>
        <dbReference type="Proteomes" id="UP000187735"/>
    </source>
</evidence>
<proteinExistence type="predicted"/>
<dbReference type="RefSeq" id="WP_077022680.1">
    <property type="nucleotide sequence ID" value="NZ_CP017641.1"/>
</dbReference>
<dbReference type="EMBL" id="CP017641">
    <property type="protein sequence ID" value="APZ90842.1"/>
    <property type="molecule type" value="Genomic_DNA"/>
</dbReference>
<gene>
    <name evidence="2" type="ORF">Fuma_00426</name>
</gene>
<dbReference type="Proteomes" id="UP000187735">
    <property type="component" value="Chromosome"/>
</dbReference>
<protein>
    <recommendedName>
        <fullName evidence="4">Anti-sigma-28 factor FlgM C-terminal domain-containing protein</fullName>
    </recommendedName>
</protein>